<dbReference type="PANTHER" id="PTHR42733:SF12">
    <property type="entry name" value="PROTEINASE"/>
    <property type="match status" value="1"/>
</dbReference>
<dbReference type="Proteomes" id="UP000278036">
    <property type="component" value="Unassembled WGS sequence"/>
</dbReference>
<evidence type="ECO:0000259" key="2">
    <source>
        <dbReference type="Pfam" id="PF01965"/>
    </source>
</evidence>
<dbReference type="PROSITE" id="PS51276">
    <property type="entry name" value="PEPTIDASE_C56_PFPI"/>
    <property type="match status" value="1"/>
</dbReference>
<feature type="domain" description="DJ-1/PfpI" evidence="2">
    <location>
        <begin position="8"/>
        <end position="183"/>
    </location>
</feature>
<evidence type="ECO:0000313" key="4">
    <source>
        <dbReference type="EMBL" id="RMI20370.1"/>
    </source>
</evidence>
<accession>A0A3A9JCL0</accession>
<dbReference type="AlphaFoldDB" id="A0A3A9JCL0"/>
<dbReference type="InterPro" id="IPR002818">
    <property type="entry name" value="DJ-1/PfpI"/>
</dbReference>
<dbReference type="SUPFAM" id="SSF52317">
    <property type="entry name" value="Class I glutamine amidotransferase-like"/>
    <property type="match status" value="1"/>
</dbReference>
<dbReference type="Gene3D" id="3.40.50.880">
    <property type="match status" value="1"/>
</dbReference>
<dbReference type="NCBIfam" id="TIGR01382">
    <property type="entry name" value="PfpI"/>
    <property type="match status" value="1"/>
</dbReference>
<dbReference type="RefSeq" id="WP_120638259.1">
    <property type="nucleotide sequence ID" value="NZ_RAQU01000050.1"/>
</dbReference>
<dbReference type="PANTHER" id="PTHR42733">
    <property type="entry name" value="DJ-1 PROTEIN"/>
    <property type="match status" value="1"/>
</dbReference>
<dbReference type="Proteomes" id="UP000274097">
    <property type="component" value="Unassembled WGS sequence"/>
</dbReference>
<sequence>MTDIRQARILVLATDGFEQSELLVPVEQLRAKGATVEVAAPEKTMEPGQITAWDGEAAKPGWGQKVKVDRKLAEVRAEDYDAIVLPGGQINPDKLRIEPQAVQLVQDFAAKGKVVAAICHGPWLLAESGLAKGRTLTSFASIKTDMKNAGATWVDKEVVTDKGIVTSRSPKDLDAFVAKIVEEVGEGNHGDRRAA</sequence>
<keyword evidence="3" id="KW-0315">Glutamine amidotransferase</keyword>
<protein>
    <submittedName>
        <fullName evidence="4">DJ-1/PfpI/YhbO family deglycase/protease</fullName>
    </submittedName>
    <submittedName>
        <fullName evidence="3">Type 1 glutamine amidotransferase</fullName>
    </submittedName>
</protein>
<comment type="similarity">
    <text evidence="1">Belongs to the peptidase C56 family.</text>
</comment>
<evidence type="ECO:0000313" key="6">
    <source>
        <dbReference type="Proteomes" id="UP000278036"/>
    </source>
</evidence>
<dbReference type="EMBL" id="RAQU01000050">
    <property type="protein sequence ID" value="RKK04232.1"/>
    <property type="molecule type" value="Genomic_DNA"/>
</dbReference>
<keyword evidence="3" id="KW-0808">Transferase</keyword>
<dbReference type="Pfam" id="PF01965">
    <property type="entry name" value="DJ-1_PfpI"/>
    <property type="match status" value="1"/>
</dbReference>
<reference evidence="3 6" key="1">
    <citation type="submission" date="2018-09" db="EMBL/GenBank/DDBJ databases">
        <title>Roseomonas sp. nov., isolated from feces of Tibetan antelopes in the Qinghai-Tibet plateau, China.</title>
        <authorList>
            <person name="Tian Z."/>
        </authorList>
    </citation>
    <scope>NUCLEOTIDE SEQUENCE [LARGE SCALE GENOMIC DNA]</scope>
    <source>
        <strain evidence="4 5">Z23</strain>
        <strain evidence="3 6">Z24</strain>
    </source>
</reference>
<dbReference type="InterPro" id="IPR006286">
    <property type="entry name" value="C56_PfpI-like"/>
</dbReference>
<dbReference type="GO" id="GO:0016740">
    <property type="term" value="F:transferase activity"/>
    <property type="evidence" value="ECO:0007669"/>
    <property type="project" value="UniProtKB-KW"/>
</dbReference>
<comment type="caution">
    <text evidence="3">The sequence shown here is derived from an EMBL/GenBank/DDBJ whole genome shotgun (WGS) entry which is preliminary data.</text>
</comment>
<dbReference type="InterPro" id="IPR029062">
    <property type="entry name" value="Class_I_gatase-like"/>
</dbReference>
<dbReference type="InParanoid" id="A0A3A9JCL0"/>
<gene>
    <name evidence="3" type="ORF">D6Z83_10450</name>
    <name evidence="4" type="ORF">EBE87_16325</name>
</gene>
<keyword evidence="5" id="KW-1185">Reference proteome</keyword>
<proteinExistence type="inferred from homology"/>
<dbReference type="CDD" id="cd03134">
    <property type="entry name" value="GATase1_PfpI_like"/>
    <property type="match status" value="1"/>
</dbReference>
<organism evidence="3 6">
    <name type="scientific">Teichococcus wenyumeiae</name>
    <dbReference type="NCBI Taxonomy" id="2478470"/>
    <lineage>
        <taxon>Bacteria</taxon>
        <taxon>Pseudomonadati</taxon>
        <taxon>Pseudomonadota</taxon>
        <taxon>Alphaproteobacteria</taxon>
        <taxon>Acetobacterales</taxon>
        <taxon>Roseomonadaceae</taxon>
        <taxon>Roseomonas</taxon>
    </lineage>
</organism>
<dbReference type="FunCoup" id="A0A3A9JCL0">
    <property type="interactions" value="282"/>
</dbReference>
<evidence type="ECO:0000313" key="5">
    <source>
        <dbReference type="Proteomes" id="UP000274097"/>
    </source>
</evidence>
<name>A0A3A9JCL0_9PROT</name>
<evidence type="ECO:0000313" key="3">
    <source>
        <dbReference type="EMBL" id="RKK04232.1"/>
    </source>
</evidence>
<evidence type="ECO:0000256" key="1">
    <source>
        <dbReference type="ARBA" id="ARBA00008542"/>
    </source>
</evidence>
<dbReference type="OrthoDB" id="9792284at2"/>
<dbReference type="EMBL" id="RFLX01000012">
    <property type="protein sequence ID" value="RMI20370.1"/>
    <property type="molecule type" value="Genomic_DNA"/>
</dbReference>